<name>A0A9Q3BMV8_9BASI</name>
<evidence type="ECO:0000256" key="1">
    <source>
        <dbReference type="SAM" id="MobiDB-lite"/>
    </source>
</evidence>
<sequence>MSTVHLRNLGISSNQPEDRKGLLEPEALEDNTLDTVVYGKTRREIIPTLPFTFQFNRNLKQEDWKDL</sequence>
<dbReference type="EMBL" id="AVOT02001725">
    <property type="protein sequence ID" value="MBW0467938.1"/>
    <property type="molecule type" value="Genomic_DNA"/>
</dbReference>
<feature type="region of interest" description="Disordered" evidence="1">
    <location>
        <begin position="1"/>
        <end position="23"/>
    </location>
</feature>
<accession>A0A9Q3BMV8</accession>
<organism evidence="2 3">
    <name type="scientific">Austropuccinia psidii MF-1</name>
    <dbReference type="NCBI Taxonomy" id="1389203"/>
    <lineage>
        <taxon>Eukaryota</taxon>
        <taxon>Fungi</taxon>
        <taxon>Dikarya</taxon>
        <taxon>Basidiomycota</taxon>
        <taxon>Pucciniomycotina</taxon>
        <taxon>Pucciniomycetes</taxon>
        <taxon>Pucciniales</taxon>
        <taxon>Sphaerophragmiaceae</taxon>
        <taxon>Austropuccinia</taxon>
    </lineage>
</organism>
<keyword evidence="3" id="KW-1185">Reference proteome</keyword>
<comment type="caution">
    <text evidence="2">The sequence shown here is derived from an EMBL/GenBank/DDBJ whole genome shotgun (WGS) entry which is preliminary data.</text>
</comment>
<proteinExistence type="predicted"/>
<reference evidence="2" key="1">
    <citation type="submission" date="2021-03" db="EMBL/GenBank/DDBJ databases">
        <title>Draft genome sequence of rust myrtle Austropuccinia psidii MF-1, a brazilian biotype.</title>
        <authorList>
            <person name="Quecine M.C."/>
            <person name="Pachon D.M.R."/>
            <person name="Bonatelli M.L."/>
            <person name="Correr F.H."/>
            <person name="Franceschini L.M."/>
            <person name="Leite T.F."/>
            <person name="Margarido G.R.A."/>
            <person name="Almeida C.A."/>
            <person name="Ferrarezi J.A."/>
            <person name="Labate C.A."/>
        </authorList>
    </citation>
    <scope>NUCLEOTIDE SEQUENCE</scope>
    <source>
        <strain evidence="2">MF-1</strain>
    </source>
</reference>
<dbReference type="AlphaFoldDB" id="A0A9Q3BMV8"/>
<evidence type="ECO:0000313" key="3">
    <source>
        <dbReference type="Proteomes" id="UP000765509"/>
    </source>
</evidence>
<protein>
    <submittedName>
        <fullName evidence="2">Uncharacterized protein</fullName>
    </submittedName>
</protein>
<evidence type="ECO:0000313" key="2">
    <source>
        <dbReference type="EMBL" id="MBW0467938.1"/>
    </source>
</evidence>
<dbReference type="Proteomes" id="UP000765509">
    <property type="component" value="Unassembled WGS sequence"/>
</dbReference>
<gene>
    <name evidence="2" type="ORF">O181_007653</name>
</gene>
<feature type="compositionally biased region" description="Polar residues" evidence="1">
    <location>
        <begin position="1"/>
        <end position="15"/>
    </location>
</feature>